<dbReference type="PANTHER" id="PTHR35043">
    <property type="entry name" value="TRANSCRIPTION FACTOR DOMAIN-CONTAINING PROTEIN"/>
    <property type="match status" value="1"/>
</dbReference>
<feature type="non-terminal residue" evidence="2">
    <location>
        <position position="1"/>
    </location>
</feature>
<proteinExistence type="predicted"/>
<dbReference type="HOGENOM" id="CLU_022883_6_0_1"/>
<feature type="transmembrane region" description="Helical" evidence="1">
    <location>
        <begin position="121"/>
        <end position="145"/>
    </location>
</feature>
<dbReference type="EMBL" id="KN824308">
    <property type="protein sequence ID" value="KIM26216.1"/>
    <property type="molecule type" value="Genomic_DNA"/>
</dbReference>
<keyword evidence="1" id="KW-0812">Transmembrane</keyword>
<reference evidence="2 3" key="1">
    <citation type="submission" date="2014-04" db="EMBL/GenBank/DDBJ databases">
        <authorList>
            <consortium name="DOE Joint Genome Institute"/>
            <person name="Kuo A."/>
            <person name="Zuccaro A."/>
            <person name="Kohler A."/>
            <person name="Nagy L.G."/>
            <person name="Floudas D."/>
            <person name="Copeland A."/>
            <person name="Barry K.W."/>
            <person name="Cichocki N."/>
            <person name="Veneault-Fourrey C."/>
            <person name="LaButti K."/>
            <person name="Lindquist E.A."/>
            <person name="Lipzen A."/>
            <person name="Lundell T."/>
            <person name="Morin E."/>
            <person name="Murat C."/>
            <person name="Sun H."/>
            <person name="Tunlid A."/>
            <person name="Henrissat B."/>
            <person name="Grigoriev I.V."/>
            <person name="Hibbett D.S."/>
            <person name="Martin F."/>
            <person name="Nordberg H.P."/>
            <person name="Cantor M.N."/>
            <person name="Hua S.X."/>
        </authorList>
    </citation>
    <scope>NUCLEOTIDE SEQUENCE [LARGE SCALE GENOMIC DNA]</scope>
    <source>
        <strain evidence="2 3">MAFF 305830</strain>
    </source>
</reference>
<evidence type="ECO:0000313" key="3">
    <source>
        <dbReference type="Proteomes" id="UP000054097"/>
    </source>
</evidence>
<accession>A0A0C3B414</accession>
<dbReference type="OrthoDB" id="9451547at2759"/>
<dbReference type="AlphaFoldDB" id="A0A0C3B414"/>
<protein>
    <submittedName>
        <fullName evidence="2">Uncharacterized protein</fullName>
    </submittedName>
</protein>
<name>A0A0C3B414_SERVB</name>
<organism evidence="2 3">
    <name type="scientific">Serendipita vermifera MAFF 305830</name>
    <dbReference type="NCBI Taxonomy" id="933852"/>
    <lineage>
        <taxon>Eukaryota</taxon>
        <taxon>Fungi</taxon>
        <taxon>Dikarya</taxon>
        <taxon>Basidiomycota</taxon>
        <taxon>Agaricomycotina</taxon>
        <taxon>Agaricomycetes</taxon>
        <taxon>Sebacinales</taxon>
        <taxon>Serendipitaceae</taxon>
        <taxon>Serendipita</taxon>
    </lineage>
</organism>
<evidence type="ECO:0000256" key="1">
    <source>
        <dbReference type="SAM" id="Phobius"/>
    </source>
</evidence>
<keyword evidence="1" id="KW-1133">Transmembrane helix</keyword>
<sequence length="243" mass="27124">KIIVMVQTLWFIVQCITRGTQQLPITELEVVTLAYAMLNFFIYGIWWDKPQNVECPIRVYKTSTAGHEESGEAAQDWESNGALRWIQTVTAYVTGAQDLYVSMSKRSSVPMFWSGRIESNLLGQAGLGPSILGAAFGAIHCVAWLSDLPSRPELVLWRISCVAMITVPLIVTMLCFSVRMLSDSRDPLWVEAMMFISVGLLALSAWLYIASRIVTLVIAFATLRSLPPAAFMTVDWTTFIPHI</sequence>
<gene>
    <name evidence="2" type="ORF">M408DRAFT_73118</name>
</gene>
<feature type="transmembrane region" description="Helical" evidence="1">
    <location>
        <begin position="157"/>
        <end position="176"/>
    </location>
</feature>
<keyword evidence="1" id="KW-0472">Membrane</keyword>
<evidence type="ECO:0000313" key="2">
    <source>
        <dbReference type="EMBL" id="KIM26216.1"/>
    </source>
</evidence>
<feature type="transmembrane region" description="Helical" evidence="1">
    <location>
        <begin position="188"/>
        <end position="209"/>
    </location>
</feature>
<dbReference type="PANTHER" id="PTHR35043:SF7">
    <property type="entry name" value="TRANSCRIPTION FACTOR DOMAIN-CONTAINING PROTEIN"/>
    <property type="match status" value="1"/>
</dbReference>
<reference evidence="3" key="2">
    <citation type="submission" date="2015-01" db="EMBL/GenBank/DDBJ databases">
        <title>Evolutionary Origins and Diversification of the Mycorrhizal Mutualists.</title>
        <authorList>
            <consortium name="DOE Joint Genome Institute"/>
            <consortium name="Mycorrhizal Genomics Consortium"/>
            <person name="Kohler A."/>
            <person name="Kuo A."/>
            <person name="Nagy L.G."/>
            <person name="Floudas D."/>
            <person name="Copeland A."/>
            <person name="Barry K.W."/>
            <person name="Cichocki N."/>
            <person name="Veneault-Fourrey C."/>
            <person name="LaButti K."/>
            <person name="Lindquist E.A."/>
            <person name="Lipzen A."/>
            <person name="Lundell T."/>
            <person name="Morin E."/>
            <person name="Murat C."/>
            <person name="Riley R."/>
            <person name="Ohm R."/>
            <person name="Sun H."/>
            <person name="Tunlid A."/>
            <person name="Henrissat B."/>
            <person name="Grigoriev I.V."/>
            <person name="Hibbett D.S."/>
            <person name="Martin F."/>
        </authorList>
    </citation>
    <scope>NUCLEOTIDE SEQUENCE [LARGE SCALE GENOMIC DNA]</scope>
    <source>
        <strain evidence="3">MAFF 305830</strain>
    </source>
</reference>
<keyword evidence="3" id="KW-1185">Reference proteome</keyword>
<dbReference type="Proteomes" id="UP000054097">
    <property type="component" value="Unassembled WGS sequence"/>
</dbReference>